<evidence type="ECO:0008006" key="3">
    <source>
        <dbReference type="Google" id="ProtNLM"/>
    </source>
</evidence>
<proteinExistence type="predicted"/>
<sequence>MKKVIILFSLIALMASCKSKQKASSATKPKPVEVATDARIPIEELDPEQKKRAYEFGKRILNACNTSRFKPFNSSEATPSVIANVTESKITKTCLKFRLKYGDFKDLTLVEVVRNKKDETNVYRYKADYSKKIANKELRVIMNEENKLVAIKTTDWTDKYTPIK</sequence>
<dbReference type="PROSITE" id="PS51257">
    <property type="entry name" value="PROKAR_LIPOPROTEIN"/>
    <property type="match status" value="1"/>
</dbReference>
<dbReference type="RefSeq" id="WP_176007145.1">
    <property type="nucleotide sequence ID" value="NZ_JABWMI010000018.1"/>
</dbReference>
<protein>
    <recommendedName>
        <fullName evidence="3">Lipoprotein</fullName>
    </recommendedName>
</protein>
<gene>
    <name evidence="1" type="ORF">HZF10_15535</name>
</gene>
<organism evidence="1 2">
    <name type="scientific">Flavobacterium agri</name>
    <dbReference type="NCBI Taxonomy" id="2743471"/>
    <lineage>
        <taxon>Bacteria</taxon>
        <taxon>Pseudomonadati</taxon>
        <taxon>Bacteroidota</taxon>
        <taxon>Flavobacteriia</taxon>
        <taxon>Flavobacteriales</taxon>
        <taxon>Flavobacteriaceae</taxon>
        <taxon>Flavobacterium</taxon>
    </lineage>
</organism>
<dbReference type="EMBL" id="JACBJI010000007">
    <property type="protein sequence ID" value="NYA72342.1"/>
    <property type="molecule type" value="Genomic_DNA"/>
</dbReference>
<name>A0A7Y8Y4F2_9FLAO</name>
<keyword evidence="2" id="KW-1185">Reference proteome</keyword>
<reference evidence="1 2" key="1">
    <citation type="submission" date="2020-07" db="EMBL/GenBank/DDBJ databases">
        <authorList>
            <person name="Sun Q."/>
        </authorList>
    </citation>
    <scope>NUCLEOTIDE SEQUENCE [LARGE SCALE GENOMIC DNA]</scope>
    <source>
        <strain evidence="1 2">MAH-1</strain>
    </source>
</reference>
<dbReference type="Proteomes" id="UP000535020">
    <property type="component" value="Unassembled WGS sequence"/>
</dbReference>
<comment type="caution">
    <text evidence="1">The sequence shown here is derived from an EMBL/GenBank/DDBJ whole genome shotgun (WGS) entry which is preliminary data.</text>
</comment>
<accession>A0A7Y8Y4F2</accession>
<evidence type="ECO:0000313" key="2">
    <source>
        <dbReference type="Proteomes" id="UP000535020"/>
    </source>
</evidence>
<dbReference type="AlphaFoldDB" id="A0A7Y8Y4F2"/>
<evidence type="ECO:0000313" key="1">
    <source>
        <dbReference type="EMBL" id="NYA72342.1"/>
    </source>
</evidence>